<name>A0ABS8CRG9_9RHOB</name>
<sequence length="67" mass="7931">MKKTATYNPDTQTFTLTGSQWSNTYPVAEFEHWLAFYRRMRDEHPKAGSNYDGWIEALERLQAEMGR</sequence>
<protein>
    <submittedName>
        <fullName evidence="1">Uncharacterized protein</fullName>
    </submittedName>
</protein>
<dbReference type="RefSeq" id="WP_226937214.1">
    <property type="nucleotide sequence ID" value="NZ_JACDXX010000020.1"/>
</dbReference>
<comment type="caution">
    <text evidence="1">The sequence shown here is derived from an EMBL/GenBank/DDBJ whole genome shotgun (WGS) entry which is preliminary data.</text>
</comment>
<evidence type="ECO:0000313" key="1">
    <source>
        <dbReference type="EMBL" id="MCB5411763.1"/>
    </source>
</evidence>
<accession>A0ABS8CRG9</accession>
<proteinExistence type="predicted"/>
<gene>
    <name evidence="1" type="ORF">H0485_17355</name>
</gene>
<evidence type="ECO:0000313" key="2">
    <source>
        <dbReference type="Proteomes" id="UP001198571"/>
    </source>
</evidence>
<dbReference type="Proteomes" id="UP001198571">
    <property type="component" value="Unassembled WGS sequence"/>
</dbReference>
<keyword evidence="2" id="KW-1185">Reference proteome</keyword>
<organism evidence="1 2">
    <name type="scientific">Pseudogemmobacter faecipullorum</name>
    <dbReference type="NCBI Taxonomy" id="2755041"/>
    <lineage>
        <taxon>Bacteria</taxon>
        <taxon>Pseudomonadati</taxon>
        <taxon>Pseudomonadota</taxon>
        <taxon>Alphaproteobacteria</taxon>
        <taxon>Rhodobacterales</taxon>
        <taxon>Paracoccaceae</taxon>
        <taxon>Pseudogemmobacter</taxon>
    </lineage>
</organism>
<reference evidence="1 2" key="1">
    <citation type="submission" date="2020-07" db="EMBL/GenBank/DDBJ databases">
        <title>Pseudogemmobacter sp. nov., isolated from poultry manure in Taiwan.</title>
        <authorList>
            <person name="Lin S.-Y."/>
            <person name="Tang Y.-S."/>
            <person name="Young C.-C."/>
        </authorList>
    </citation>
    <scope>NUCLEOTIDE SEQUENCE [LARGE SCALE GENOMIC DNA]</scope>
    <source>
        <strain evidence="1 2">CC-YST710</strain>
    </source>
</reference>
<dbReference type="EMBL" id="JACDXX010000020">
    <property type="protein sequence ID" value="MCB5411763.1"/>
    <property type="molecule type" value="Genomic_DNA"/>
</dbReference>